<evidence type="ECO:0000313" key="2">
    <source>
        <dbReference type="EMBL" id="AWN36324.1"/>
    </source>
</evidence>
<dbReference type="AlphaFoldDB" id="A0A2U8VRH6"/>
<keyword evidence="1" id="KW-1133">Transmembrane helix</keyword>
<organism evidence="2 3">
    <name type="scientific">Methylobacterium radiodurans</name>
    <dbReference type="NCBI Taxonomy" id="2202828"/>
    <lineage>
        <taxon>Bacteria</taxon>
        <taxon>Pseudomonadati</taxon>
        <taxon>Pseudomonadota</taxon>
        <taxon>Alphaproteobacteria</taxon>
        <taxon>Hyphomicrobiales</taxon>
        <taxon>Methylobacteriaceae</taxon>
        <taxon>Methylobacterium</taxon>
    </lineage>
</organism>
<sequence length="85" mass="8575">MPAMNDPSPSPLFIPEHSASVRLPRALERAGLWTLGGLSGLATLGLLVFAVATQSSADAERIAGTGDYAAGLVSALATAQARGGR</sequence>
<evidence type="ECO:0000313" key="3">
    <source>
        <dbReference type="Proteomes" id="UP000246058"/>
    </source>
</evidence>
<evidence type="ECO:0000256" key="1">
    <source>
        <dbReference type="SAM" id="Phobius"/>
    </source>
</evidence>
<accession>A0A2U8VRH6</accession>
<keyword evidence="1" id="KW-0812">Transmembrane</keyword>
<keyword evidence="3" id="KW-1185">Reference proteome</keyword>
<reference evidence="2 3" key="1">
    <citation type="submission" date="2018-05" db="EMBL/GenBank/DDBJ databases">
        <title>Complete Genome Sequence of Methylobacterium sp. 17Sr1-43.</title>
        <authorList>
            <person name="Srinivasan S."/>
        </authorList>
    </citation>
    <scope>NUCLEOTIDE SEQUENCE [LARGE SCALE GENOMIC DNA]</scope>
    <source>
        <strain evidence="2 3">17Sr1-43</strain>
    </source>
</reference>
<dbReference type="EMBL" id="CP029551">
    <property type="protein sequence ID" value="AWN36324.1"/>
    <property type="molecule type" value="Genomic_DNA"/>
</dbReference>
<keyword evidence="1" id="KW-0472">Membrane</keyword>
<gene>
    <name evidence="2" type="ORF">DK427_11805</name>
</gene>
<dbReference type="Proteomes" id="UP000246058">
    <property type="component" value="Chromosome"/>
</dbReference>
<feature type="transmembrane region" description="Helical" evidence="1">
    <location>
        <begin position="30"/>
        <end position="52"/>
    </location>
</feature>
<proteinExistence type="predicted"/>
<name>A0A2U8VRH6_9HYPH</name>
<dbReference type="KEGG" id="meti:DK427_11805"/>
<protein>
    <submittedName>
        <fullName evidence="2">Uncharacterized protein</fullName>
    </submittedName>
</protein>
<dbReference type="OrthoDB" id="7999515at2"/>